<protein>
    <submittedName>
        <fullName evidence="1">Uncharacterized protein</fullName>
    </submittedName>
</protein>
<keyword evidence="2" id="KW-1185">Reference proteome</keyword>
<organism evidence="1 2">
    <name type="scientific">Schistosoma margrebowiei</name>
    <dbReference type="NCBI Taxonomy" id="48269"/>
    <lineage>
        <taxon>Eukaryota</taxon>
        <taxon>Metazoa</taxon>
        <taxon>Spiralia</taxon>
        <taxon>Lophotrochozoa</taxon>
        <taxon>Platyhelminthes</taxon>
        <taxon>Trematoda</taxon>
        <taxon>Digenea</taxon>
        <taxon>Strigeidida</taxon>
        <taxon>Schistosomatoidea</taxon>
        <taxon>Schistosomatidae</taxon>
        <taxon>Schistosoma</taxon>
    </lineage>
</organism>
<sequence length="253" mass="28226">MKTSKSEGKHGIQWTSRMQLDDLNFADDLTLLSQTQQQMQQKTNRVAAASAAVGLNIHKGKSKVLRYNTACTNPITIDGDDLEDVKTFTYLGSIIDEQGGSDADVKARIGKARAAYLQLRNIWNSKQLSTNTKADDAMIWRVIKSNDDSLELENDMHTVFVHRKLEFCIQAASPHLIRDGEQLGRSGSSDVELQANVLTYQVYIAQKKYGVVLDEISEDANEPELKLLRLLATYLSKGVSEYVYIPVIMAANL</sequence>
<dbReference type="Gene3D" id="1.25.40.10">
    <property type="entry name" value="Tetratricopeptide repeat domain"/>
    <property type="match status" value="1"/>
</dbReference>
<reference evidence="1 2" key="1">
    <citation type="submission" date="2018-11" db="EMBL/GenBank/DDBJ databases">
        <authorList>
            <consortium name="Pathogen Informatics"/>
        </authorList>
    </citation>
    <scope>NUCLEOTIDE SEQUENCE [LARGE SCALE GENOMIC DNA]</scope>
    <source>
        <strain evidence="1 2">Zambia</strain>
    </source>
</reference>
<dbReference type="PANTHER" id="PTHR47027">
    <property type="entry name" value="REVERSE TRANSCRIPTASE DOMAIN-CONTAINING PROTEIN"/>
    <property type="match status" value="1"/>
</dbReference>
<evidence type="ECO:0000313" key="1">
    <source>
        <dbReference type="EMBL" id="VDP55032.1"/>
    </source>
</evidence>
<dbReference type="EMBL" id="UZAI01021279">
    <property type="protein sequence ID" value="VDP55032.1"/>
    <property type="molecule type" value="Genomic_DNA"/>
</dbReference>
<accession>A0A183NAR3</accession>
<dbReference type="InterPro" id="IPR011990">
    <property type="entry name" value="TPR-like_helical_dom_sf"/>
</dbReference>
<gene>
    <name evidence="1" type="ORF">SMRZ_LOCUS25388</name>
</gene>
<name>A0A183NAR3_9TREM</name>
<dbReference type="PANTHER" id="PTHR47027:SF25">
    <property type="entry name" value="REVERSE TRANSCRIPTASE DOMAIN-CONTAINING PROTEIN"/>
    <property type="match status" value="1"/>
</dbReference>
<dbReference type="Pfam" id="PF04733">
    <property type="entry name" value="Coatomer_E"/>
    <property type="match status" value="1"/>
</dbReference>
<proteinExistence type="predicted"/>
<dbReference type="Proteomes" id="UP000277204">
    <property type="component" value="Unassembled WGS sequence"/>
</dbReference>
<evidence type="ECO:0000313" key="2">
    <source>
        <dbReference type="Proteomes" id="UP000277204"/>
    </source>
</evidence>
<dbReference type="AlphaFoldDB" id="A0A183NAR3"/>